<evidence type="ECO:0000256" key="16">
    <source>
        <dbReference type="ARBA" id="ARBA00069316"/>
    </source>
</evidence>
<keyword evidence="13" id="KW-0131">Cell cycle</keyword>
<evidence type="ECO:0000256" key="13">
    <source>
        <dbReference type="ARBA" id="ARBA00023306"/>
    </source>
</evidence>
<evidence type="ECO:0000256" key="3">
    <source>
        <dbReference type="ARBA" id="ARBA00004496"/>
    </source>
</evidence>
<keyword evidence="7" id="KW-0597">Phosphoprotein</keyword>
<protein>
    <recommendedName>
        <fullName evidence="16">Wings apart-like protein homolog</fullName>
    </recommendedName>
    <alternativeName>
        <fullName evidence="17">WAPL cohesin release factor</fullName>
    </alternativeName>
</protein>
<keyword evidence="22" id="KW-1185">Reference proteome</keyword>
<dbReference type="InterPro" id="IPR039874">
    <property type="entry name" value="WAPL"/>
</dbReference>
<dbReference type="InterPro" id="IPR011989">
    <property type="entry name" value="ARM-like"/>
</dbReference>
<evidence type="ECO:0000256" key="19">
    <source>
        <dbReference type="SAM" id="MobiDB-lite"/>
    </source>
</evidence>
<evidence type="ECO:0000313" key="22">
    <source>
        <dbReference type="Proteomes" id="UP000472277"/>
    </source>
</evidence>
<dbReference type="GO" id="GO:0051301">
    <property type="term" value="P:cell division"/>
    <property type="evidence" value="ECO:0007669"/>
    <property type="project" value="UniProtKB-KW"/>
</dbReference>
<keyword evidence="6" id="KW-0963">Cytoplasm</keyword>
<feature type="compositionally biased region" description="Basic and acidic residues" evidence="19">
    <location>
        <begin position="56"/>
        <end position="68"/>
    </location>
</feature>
<feature type="compositionally biased region" description="Polar residues" evidence="19">
    <location>
        <begin position="125"/>
        <end position="138"/>
    </location>
</feature>
<evidence type="ECO:0000256" key="10">
    <source>
        <dbReference type="ARBA" id="ARBA00022990"/>
    </source>
</evidence>
<evidence type="ECO:0000256" key="17">
    <source>
        <dbReference type="ARBA" id="ARBA00080613"/>
    </source>
</evidence>
<dbReference type="GO" id="GO:0005694">
    <property type="term" value="C:chromosome"/>
    <property type="evidence" value="ECO:0007669"/>
    <property type="project" value="UniProtKB-SubCell"/>
</dbReference>
<evidence type="ECO:0000256" key="6">
    <source>
        <dbReference type="ARBA" id="ARBA00022490"/>
    </source>
</evidence>
<feature type="compositionally biased region" description="Pro residues" evidence="19">
    <location>
        <begin position="203"/>
        <end position="212"/>
    </location>
</feature>
<feature type="compositionally biased region" description="Polar residues" evidence="19">
    <location>
        <begin position="255"/>
        <end position="266"/>
    </location>
</feature>
<keyword evidence="5" id="KW-0158">Chromosome</keyword>
<feature type="region of interest" description="Disordered" evidence="19">
    <location>
        <begin position="196"/>
        <end position="325"/>
    </location>
</feature>
<dbReference type="Ensembl" id="ENSSTUT00000073879.1">
    <property type="protein sequence ID" value="ENSSTUP00000069544.1"/>
    <property type="gene ID" value="ENSSTUG00000029508.1"/>
</dbReference>
<dbReference type="GO" id="GO:0005737">
    <property type="term" value="C:cytoplasm"/>
    <property type="evidence" value="ECO:0007669"/>
    <property type="project" value="UniProtKB-SubCell"/>
</dbReference>
<keyword evidence="11 18" id="KW-0175">Coiled coil</keyword>
<organism evidence="21 22">
    <name type="scientific">Salmo trutta</name>
    <name type="common">Brown trout</name>
    <dbReference type="NCBI Taxonomy" id="8032"/>
    <lineage>
        <taxon>Eukaryota</taxon>
        <taxon>Metazoa</taxon>
        <taxon>Chordata</taxon>
        <taxon>Craniata</taxon>
        <taxon>Vertebrata</taxon>
        <taxon>Euteleostomi</taxon>
        <taxon>Actinopterygii</taxon>
        <taxon>Neopterygii</taxon>
        <taxon>Teleostei</taxon>
        <taxon>Protacanthopterygii</taxon>
        <taxon>Salmoniformes</taxon>
        <taxon>Salmonidae</taxon>
        <taxon>Salmoninae</taxon>
        <taxon>Salmo</taxon>
    </lineage>
</organism>
<evidence type="ECO:0000256" key="18">
    <source>
        <dbReference type="SAM" id="Coils"/>
    </source>
</evidence>
<dbReference type="AlphaFoldDB" id="A0A674BDM0"/>
<evidence type="ECO:0000256" key="8">
    <source>
        <dbReference type="ARBA" id="ARBA00022618"/>
    </source>
</evidence>
<sequence length="1098" mass="120711">MTSRFGKTYSRKGGDGSSSSKFDEVLSNKRATLSTKWGETTYKAKVSSKRPGQRSEVAEQPKRPKLSDEISEDPFGFDSDDESKTVTSRFPHAKASPAKPASAEPPQAGRPGFCLESRSSQQSSLVPSKATSSMGSDRSQLRVTEDTVLKCTEGATVEKHSYSWYCNASESDKKPIAQTTTLKSEAKDSYDNWDAVMGLGPTSPTPEPPRSPPSSMWSGEWGYGLSLARQDKTSPEPTPSDVVGLGDFKIPIEPSESQDYSQSLLRVSTHCRTYRRPNKGKQAGDSDSTSSTSTSTAFSSGPGSGPLETNNTENSSKPAGRGRTRDFTVLHPSCLSVFNVTIQDRVMEEYTPAAAVAAPLTDQGETGRLRKKIEPAPAKPTRFRPTQCKTKKDTKLDFFGFGENDAGRGATQEEASSDPVASGSSNYKIKYFGFDDMSGSDEDEGSQAKERRKAKRAAAAAVTAYAASAAAMEMRASQSSGGSKDSANSHKADGLFKAPPCPPPKVIKSVSFPTEPYQDIVTALKCRKEHKELYTVVQHVKHFNDVVEFGENQEFTDDFEYLATGLKSGQPLNTRCLSVISLATRCAMPSFRMHLRARGKVAQVFKTLNDAPQHPNLSLCTASLMYILSRDRLNMDLDRASLDLMIRLLELDGDHSVAKDDQLTTKEMSKVKEKIRKLCDTVHNKHLDLENITTGHLAMETLLSLTSKRAGDWFKEELRLLGGLDHIVDKVKECVENLSHEDDEEKLMASLWGAERCLRVLESVTVHNPENQGYLIAYKDSQLICSSAKALWHCEEMIQRYSREMGVNSALCLAGTALPYASHSNVGKAVEDCMRAIIGVLLNLTHDNEWGSTKTGEQEDMMMTSLNCVLRVPQYLPQERRFDIRVLGLGLLINLVEYSARNRYCLVEMAMDGGAPFNSVLVADKEELKTEGSLTAIAALVQLFLQREQAAIAAEAETDDFINDVPKPKLDQSGEWQESGGEIQWVASENNNANAISEKEKAKKEEENEEIDLTKALQHAGKHMEDSIVASYTALLLGCLCQGSPMNVTTVRESLPKGDFSIMTEMLKKFLNFMNLTCDVGTAGQKSISRVIDYLEHC</sequence>
<feature type="compositionally biased region" description="Polar residues" evidence="19">
    <location>
        <begin position="29"/>
        <end position="38"/>
    </location>
</feature>
<evidence type="ECO:0000256" key="11">
    <source>
        <dbReference type="ARBA" id="ARBA00023054"/>
    </source>
</evidence>
<feature type="compositionally biased region" description="Polar residues" evidence="19">
    <location>
        <begin position="476"/>
        <end position="486"/>
    </location>
</feature>
<dbReference type="GeneTree" id="ENSGT00390000015768"/>
<dbReference type="PROSITE" id="PS51271">
    <property type="entry name" value="WAPL"/>
    <property type="match status" value="1"/>
</dbReference>
<evidence type="ECO:0000259" key="20">
    <source>
        <dbReference type="PROSITE" id="PS51271"/>
    </source>
</evidence>
<feature type="region of interest" description="Disordered" evidence="19">
    <location>
        <begin position="403"/>
        <end position="423"/>
    </location>
</feature>
<feature type="region of interest" description="Disordered" evidence="19">
    <location>
        <begin position="476"/>
        <end position="498"/>
    </location>
</feature>
<evidence type="ECO:0000256" key="14">
    <source>
        <dbReference type="ARBA" id="ARBA00054706"/>
    </source>
</evidence>
<dbReference type="FunFam" id="1.25.10.10:FF:000085">
    <property type="entry name" value="Wings apart-like protein homolog"/>
    <property type="match status" value="1"/>
</dbReference>
<evidence type="ECO:0000256" key="9">
    <source>
        <dbReference type="ARBA" id="ARBA00022776"/>
    </source>
</evidence>
<evidence type="ECO:0000256" key="2">
    <source>
        <dbReference type="ARBA" id="ARBA00004286"/>
    </source>
</evidence>
<name>A0A674BDM0_SALTR</name>
<accession>A0A674BDM0</accession>
<evidence type="ECO:0000256" key="12">
    <source>
        <dbReference type="ARBA" id="ARBA00023242"/>
    </source>
</evidence>
<comment type="subunit">
    <text evidence="15">Interacts with the cohesin complex throughout the cell cycle; interacts with both chromatin-bound and soluble pools of the complex. Interacts with RAD21; the interaction is direct. Interacts with PDS5A; the interaction is direct, cohesin-dependent and competitive with CDCA5/SORORIN. Interacts (via FGF motifs) with PDS5B; the interaction is direct. Interacts with a SMC1 protein (SMC1A or SMC1B) and SMC3.</text>
</comment>
<feature type="compositionally biased region" description="Low complexity" evidence="19">
    <location>
        <begin position="283"/>
        <end position="301"/>
    </location>
</feature>
<evidence type="ECO:0000256" key="15">
    <source>
        <dbReference type="ARBA" id="ARBA00064348"/>
    </source>
</evidence>
<keyword evidence="8" id="KW-0132">Cell division</keyword>
<dbReference type="Gene3D" id="1.25.10.10">
    <property type="entry name" value="Leucine-rich Repeat Variant"/>
    <property type="match status" value="1"/>
</dbReference>
<keyword evidence="12" id="KW-0539">Nucleus</keyword>
<evidence type="ECO:0000256" key="1">
    <source>
        <dbReference type="ARBA" id="ARBA00004123"/>
    </source>
</evidence>
<dbReference type="Pfam" id="PF07814">
    <property type="entry name" value="WAPL"/>
    <property type="match status" value="1"/>
</dbReference>
<evidence type="ECO:0000256" key="5">
    <source>
        <dbReference type="ARBA" id="ARBA00022454"/>
    </source>
</evidence>
<dbReference type="InterPro" id="IPR012502">
    <property type="entry name" value="WAPL_dom"/>
</dbReference>
<reference evidence="21" key="2">
    <citation type="submission" date="2025-09" db="UniProtKB">
        <authorList>
            <consortium name="Ensembl"/>
        </authorList>
    </citation>
    <scope>IDENTIFICATION</scope>
</reference>
<dbReference type="Proteomes" id="UP000472277">
    <property type="component" value="Chromosome 2"/>
</dbReference>
<keyword evidence="10" id="KW-0007">Acetylation</keyword>
<comment type="subcellular location">
    <subcellularLocation>
        <location evidence="2">Chromosome</location>
    </subcellularLocation>
    <subcellularLocation>
        <location evidence="3">Cytoplasm</location>
    </subcellularLocation>
    <subcellularLocation>
        <location evidence="1">Nucleus</location>
    </subcellularLocation>
</comment>
<dbReference type="GO" id="GO:0005634">
    <property type="term" value="C:nucleus"/>
    <property type="evidence" value="ECO:0007669"/>
    <property type="project" value="UniProtKB-SubCell"/>
</dbReference>
<evidence type="ECO:0000256" key="7">
    <source>
        <dbReference type="ARBA" id="ARBA00022553"/>
    </source>
</evidence>
<evidence type="ECO:0000256" key="4">
    <source>
        <dbReference type="ARBA" id="ARBA00006854"/>
    </source>
</evidence>
<dbReference type="InterPro" id="IPR022771">
    <property type="entry name" value="WAPL_C"/>
</dbReference>
<comment type="similarity">
    <text evidence="4">Belongs to the WAPL family.</text>
</comment>
<feature type="domain" description="WAPL" evidence="20">
    <location>
        <begin position="527"/>
        <end position="1077"/>
    </location>
</feature>
<dbReference type="PANTHER" id="PTHR22100:SF13">
    <property type="entry name" value="WINGS APART-LIKE PROTEIN HOMOLOG"/>
    <property type="match status" value="1"/>
</dbReference>
<proteinExistence type="inferred from homology"/>
<keyword evidence="9" id="KW-0498">Mitosis</keyword>
<gene>
    <name evidence="21" type="primary">WAPL</name>
    <name evidence="21" type="synonym">LOC115157523</name>
</gene>
<dbReference type="PANTHER" id="PTHR22100">
    <property type="entry name" value="WINGS APART-LIKE PROTEIN HOMOLOG"/>
    <property type="match status" value="1"/>
</dbReference>
<evidence type="ECO:0000313" key="21">
    <source>
        <dbReference type="Ensembl" id="ENSSTUP00000069544.1"/>
    </source>
</evidence>
<feature type="coiled-coil region" evidence="18">
    <location>
        <begin position="990"/>
        <end position="1019"/>
    </location>
</feature>
<feature type="compositionally biased region" description="Low complexity" evidence="19">
    <location>
        <begin position="93"/>
        <end position="106"/>
    </location>
</feature>
<feature type="region of interest" description="Disordered" evidence="19">
    <location>
        <begin position="1"/>
        <end position="142"/>
    </location>
</feature>
<feature type="compositionally biased region" description="Polar residues" evidence="19">
    <location>
        <begin position="307"/>
        <end position="317"/>
    </location>
</feature>
<reference evidence="21" key="1">
    <citation type="submission" date="2025-08" db="UniProtKB">
        <authorList>
            <consortium name="Ensembl"/>
        </authorList>
    </citation>
    <scope>IDENTIFICATION</scope>
</reference>
<comment type="function">
    <text evidence="14">Regulator of sister chromatid cohesion in mitosis which negatively regulates cohesin association with chromatin. Involved in both sister chromatid cohesion during interphase and sister-chromatid resolution during early stages of mitosis. Couples DNA replication to sister chromatid cohesion. Cohesion ensures that chromosome partitioning is accurate in both meiotic and mitotic cells and plays an important role in DNA repair.</text>
</comment>